<dbReference type="GO" id="GO:0000160">
    <property type="term" value="P:phosphorelay signal transduction system"/>
    <property type="evidence" value="ECO:0007669"/>
    <property type="project" value="InterPro"/>
</dbReference>
<name>A0A4P2QCV6_SORCE</name>
<feature type="region of interest" description="Disordered" evidence="3">
    <location>
        <begin position="161"/>
        <end position="187"/>
    </location>
</feature>
<proteinExistence type="predicted"/>
<dbReference type="Proteomes" id="UP000295781">
    <property type="component" value="Chromosome"/>
</dbReference>
<dbReference type="CDD" id="cd17574">
    <property type="entry name" value="REC_OmpR"/>
    <property type="match status" value="1"/>
</dbReference>
<evidence type="ECO:0000313" key="5">
    <source>
        <dbReference type="EMBL" id="AUX26963.1"/>
    </source>
</evidence>
<dbReference type="PANTHER" id="PTHR44591:SF3">
    <property type="entry name" value="RESPONSE REGULATORY DOMAIN-CONTAINING PROTEIN"/>
    <property type="match status" value="1"/>
</dbReference>
<dbReference type="InterPro" id="IPR001789">
    <property type="entry name" value="Sig_transdc_resp-reg_receiver"/>
</dbReference>
<evidence type="ECO:0000256" key="2">
    <source>
        <dbReference type="PROSITE-ProRule" id="PRU00169"/>
    </source>
</evidence>
<dbReference type="PROSITE" id="PS50110">
    <property type="entry name" value="RESPONSE_REGULATORY"/>
    <property type="match status" value="2"/>
</dbReference>
<feature type="region of interest" description="Disordered" evidence="3">
    <location>
        <begin position="781"/>
        <end position="814"/>
    </location>
</feature>
<feature type="modified residue" description="4-aspartylphosphate" evidence="2">
    <location>
        <position position="245"/>
    </location>
</feature>
<organism evidence="5 6">
    <name type="scientific">Sorangium cellulosum</name>
    <name type="common">Polyangium cellulosum</name>
    <dbReference type="NCBI Taxonomy" id="56"/>
    <lineage>
        <taxon>Bacteria</taxon>
        <taxon>Pseudomonadati</taxon>
        <taxon>Myxococcota</taxon>
        <taxon>Polyangia</taxon>
        <taxon>Polyangiales</taxon>
        <taxon>Polyangiaceae</taxon>
        <taxon>Sorangium</taxon>
    </lineage>
</organism>
<feature type="modified residue" description="4-aspartylphosphate" evidence="2">
    <location>
        <position position="494"/>
    </location>
</feature>
<dbReference type="EMBL" id="CP012670">
    <property type="protein sequence ID" value="AUX26963.1"/>
    <property type="molecule type" value="Genomic_DNA"/>
</dbReference>
<dbReference type="SUPFAM" id="SSF52172">
    <property type="entry name" value="CheY-like"/>
    <property type="match status" value="2"/>
</dbReference>
<feature type="compositionally biased region" description="Low complexity" evidence="3">
    <location>
        <begin position="984"/>
        <end position="1027"/>
    </location>
</feature>
<feature type="region of interest" description="Disordered" evidence="3">
    <location>
        <begin position="984"/>
        <end position="1049"/>
    </location>
</feature>
<feature type="domain" description="Response regulatory" evidence="4">
    <location>
        <begin position="195"/>
        <end position="310"/>
    </location>
</feature>
<dbReference type="Gene3D" id="1.20.120.160">
    <property type="entry name" value="HPT domain"/>
    <property type="match status" value="1"/>
</dbReference>
<feature type="region of interest" description="Disordered" evidence="3">
    <location>
        <begin position="833"/>
        <end position="859"/>
    </location>
</feature>
<feature type="region of interest" description="Disordered" evidence="3">
    <location>
        <begin position="871"/>
        <end position="897"/>
    </location>
</feature>
<protein>
    <submittedName>
        <fullName evidence="5">Transcriptional regulator</fullName>
    </submittedName>
</protein>
<feature type="domain" description="Response regulatory" evidence="4">
    <location>
        <begin position="445"/>
        <end position="561"/>
    </location>
</feature>
<dbReference type="SUPFAM" id="SSF47226">
    <property type="entry name" value="Histidine-containing phosphotransfer domain, HPT domain"/>
    <property type="match status" value="1"/>
</dbReference>
<dbReference type="PANTHER" id="PTHR44591">
    <property type="entry name" value="STRESS RESPONSE REGULATOR PROTEIN 1"/>
    <property type="match status" value="1"/>
</dbReference>
<feature type="region of interest" description="Disordered" evidence="3">
    <location>
        <begin position="119"/>
        <end position="145"/>
    </location>
</feature>
<dbReference type="SMART" id="SM00448">
    <property type="entry name" value="REC"/>
    <property type="match status" value="2"/>
</dbReference>
<dbReference type="InterPro" id="IPR036641">
    <property type="entry name" value="HPT_dom_sf"/>
</dbReference>
<feature type="region of interest" description="Disordered" evidence="3">
    <location>
        <begin position="918"/>
        <end position="940"/>
    </location>
</feature>
<dbReference type="Gene3D" id="3.40.50.2300">
    <property type="match status" value="2"/>
</dbReference>
<feature type="compositionally biased region" description="Low complexity" evidence="3">
    <location>
        <begin position="124"/>
        <end position="140"/>
    </location>
</feature>
<feature type="compositionally biased region" description="Low complexity" evidence="3">
    <location>
        <begin position="170"/>
        <end position="187"/>
    </location>
</feature>
<dbReference type="RefSeq" id="WP_242515569.1">
    <property type="nucleotide sequence ID" value="NZ_CP012670.1"/>
</dbReference>
<evidence type="ECO:0000313" key="6">
    <source>
        <dbReference type="Proteomes" id="UP000295781"/>
    </source>
</evidence>
<evidence type="ECO:0000256" key="3">
    <source>
        <dbReference type="SAM" id="MobiDB-lite"/>
    </source>
</evidence>
<evidence type="ECO:0000256" key="1">
    <source>
        <dbReference type="ARBA" id="ARBA00022553"/>
    </source>
</evidence>
<keyword evidence="1 2" id="KW-0597">Phosphoprotein</keyword>
<evidence type="ECO:0000259" key="4">
    <source>
        <dbReference type="PROSITE" id="PS50110"/>
    </source>
</evidence>
<sequence length="1234" mass="125982">MEHAKPRSDAVGEARLERLGGARAEFVANLGRRVAELRAMIRRIEAEDDAPRLVEELKRRLHSLGAGARLLRFIRVAERIAEGESQILGAGGAHLSGEAIAALRKVLEELPALAWGQSAMGEQAPTPRADAAPRAHAAGANGQSATRIAGASSGLALAPRVDAEAEEASARSTSARGAEGHAGAPEPATLDAPITVLVVGAAPLAAALAPAVDGLAPALEVERTDDLDTALELARAYAPDVVLLDADLPGARGLAEALAEGPLTELVPVVVIGRFERPEDAAPYVALGAARALPRPASPDALRRAVAEAAATYVRREIARAPLGDVSLDELGARLAEELRRGLCDAADPRSRGAHVDLGDGAEVLAALWGAVARIRDLVTIRSHGDVRFSPNGPEGAMPLAPWMAAPADDRERARQHSEIRAKAPARGASVAAAALDGTALGAMDIVVADDDPAVTWFLAGVLRAAGATVHEAHDGERALDLAYQTTPDLVVSDVLMPRLDGFALCRALKRDVALRDVPVILLSWKEDLLQRLRELGAQADGYLRKEASAAAFVQRVREVLRGRKRVAERIAAGGEVRGRLDGMTTRTLLSLSCAHRPDALVSVRDAAYLYEVLIQGGRPMGATRTAQDGTFHRGPSVLAALLGVGSGRFVVAPAPESELAAGPRSGFEGTLAEQLVPAIAAARAAQRLLHGPSLMQVERVVLDLDSLGATADATPEPARALLKELARGVSPRSVITAGEFAASLVEDVLNDVAARGGVRRVISRDGQELLARAVAREEETLRGVRRAPEPATPAGGLPSEVGGEAGGSPHEAAEDQVTVVPGSVAPVSAARASSSGAPISGTRAPGSAAPSSAAPSSAVPISVTVVDGEDGEGEVHAPASAREGEAGALGSARAPSDVAELQGDAISARASWSTPGQAAALADVTPATPGVEPAPRNRDDREATLPALEAPEPPRLLTLGSLPPPPVVEAPAPAAVSASPAAVGAPPAAVGAPPGADGAPPAAFGAPSAPAALVAPPAPAPALEESPTPRRVRRPSAYAPTPPAPAPARDNRTAMWILFAVAACVFAVGARLSREHELQGAPPPAPSPNPPAVEPVTAAPPGVATTPGAVTMSGAAVVPAVAAAPGADAAPAGAAGGPVGETPASPVLPEDLPLAATDKVPEGQGLLEVIAGAGDTLYVDGRKVGKGSVKLPLAPKADAYEIRAKLRDEERVRFALVKAGRLTRLRIAPPWRR</sequence>
<gene>
    <name evidence="5" type="primary">ompR</name>
    <name evidence="5" type="ORF">SOCEGT47_075350</name>
</gene>
<dbReference type="InterPro" id="IPR011006">
    <property type="entry name" value="CheY-like_superfamily"/>
</dbReference>
<dbReference type="Pfam" id="PF00072">
    <property type="entry name" value="Response_reg"/>
    <property type="match status" value="2"/>
</dbReference>
<reference evidence="5 6" key="1">
    <citation type="submission" date="2015-09" db="EMBL/GenBank/DDBJ databases">
        <title>Sorangium comparison.</title>
        <authorList>
            <person name="Zaburannyi N."/>
            <person name="Bunk B."/>
            <person name="Overmann J."/>
            <person name="Mueller R."/>
        </authorList>
    </citation>
    <scope>NUCLEOTIDE SEQUENCE [LARGE SCALE GENOMIC DNA]</scope>
    <source>
        <strain evidence="5 6">So ceGT47</strain>
    </source>
</reference>
<dbReference type="InterPro" id="IPR050595">
    <property type="entry name" value="Bact_response_regulator"/>
</dbReference>
<accession>A0A4P2QCV6</accession>
<dbReference type="AlphaFoldDB" id="A0A4P2QCV6"/>